<dbReference type="PROSITE" id="PS50020">
    <property type="entry name" value="WW_DOMAIN_2"/>
    <property type="match status" value="4"/>
</dbReference>
<dbReference type="SMART" id="SM00336">
    <property type="entry name" value="BBOX"/>
    <property type="match status" value="1"/>
</dbReference>
<organism evidence="5 6">
    <name type="scientific">Cafeteria roenbergensis</name>
    <name type="common">Marine flagellate</name>
    <dbReference type="NCBI Taxonomy" id="33653"/>
    <lineage>
        <taxon>Eukaryota</taxon>
        <taxon>Sar</taxon>
        <taxon>Stramenopiles</taxon>
        <taxon>Bigyra</taxon>
        <taxon>Opalozoa</taxon>
        <taxon>Bicosoecida</taxon>
        <taxon>Cafeteriaceae</taxon>
        <taxon>Cafeteria</taxon>
    </lineage>
</organism>
<reference evidence="5 6" key="1">
    <citation type="submission" date="2019-07" db="EMBL/GenBank/DDBJ databases">
        <title>Genomes of Cafeteria roenbergensis.</title>
        <authorList>
            <person name="Fischer M.G."/>
            <person name="Hackl T."/>
            <person name="Roman M."/>
        </authorList>
    </citation>
    <scope>NUCLEOTIDE SEQUENCE [LARGE SCALE GENOMIC DNA]</scope>
    <source>
        <strain evidence="5 6">E4-10P</strain>
    </source>
</reference>
<evidence type="ECO:0000256" key="1">
    <source>
        <dbReference type="PROSITE-ProRule" id="PRU00024"/>
    </source>
</evidence>
<dbReference type="CDD" id="cd00201">
    <property type="entry name" value="WW"/>
    <property type="match status" value="3"/>
</dbReference>
<dbReference type="GO" id="GO:0019005">
    <property type="term" value="C:SCF ubiquitin ligase complex"/>
    <property type="evidence" value="ECO:0007669"/>
    <property type="project" value="TreeGrafter"/>
</dbReference>
<dbReference type="GO" id="GO:0008270">
    <property type="term" value="F:zinc ion binding"/>
    <property type="evidence" value="ECO:0007669"/>
    <property type="project" value="UniProtKB-KW"/>
</dbReference>
<evidence type="ECO:0000259" key="4">
    <source>
        <dbReference type="PROSITE" id="PS50119"/>
    </source>
</evidence>
<keyword evidence="1" id="KW-0479">Metal-binding</keyword>
<evidence type="ECO:0000259" key="3">
    <source>
        <dbReference type="PROSITE" id="PS50020"/>
    </source>
</evidence>
<protein>
    <recommendedName>
        <fullName evidence="7">WW domain-containing protein</fullName>
    </recommendedName>
</protein>
<feature type="domain" description="WW" evidence="3">
    <location>
        <begin position="1357"/>
        <end position="1385"/>
    </location>
</feature>
<dbReference type="InterPro" id="IPR000048">
    <property type="entry name" value="IQ_motif_EF-hand-BS"/>
</dbReference>
<dbReference type="PROSITE" id="PS50119">
    <property type="entry name" value="ZF_BBOX"/>
    <property type="match status" value="1"/>
</dbReference>
<dbReference type="InterPro" id="IPR001202">
    <property type="entry name" value="WW_dom"/>
</dbReference>
<proteinExistence type="predicted"/>
<feature type="domain" description="WW" evidence="3">
    <location>
        <begin position="1247"/>
        <end position="1285"/>
    </location>
</feature>
<dbReference type="InterPro" id="IPR036020">
    <property type="entry name" value="WW_dom_sf"/>
</dbReference>
<dbReference type="Pfam" id="PF22586">
    <property type="entry name" value="ANCHR-like_BBOX"/>
    <property type="match status" value="1"/>
</dbReference>
<feature type="region of interest" description="Disordered" evidence="2">
    <location>
        <begin position="1279"/>
        <end position="1308"/>
    </location>
</feature>
<keyword evidence="1" id="KW-0862">Zinc</keyword>
<dbReference type="PROSITE" id="PS50096">
    <property type="entry name" value="IQ"/>
    <property type="match status" value="8"/>
</dbReference>
<sequence length="1504" mass="161314">MPYLSASALGSPGAAAYSRSGDPSPMRSTAGPLSASARAGAAARTDDGSAVPSPALRARRNRRRMFSTPMVAVAPTADPLLVEAARPPLPPTSADPGFRSTVLHTLRVPRADGAQDAPLKAVAESARGLFRALDVSGALNLTDAGLRAVAMASPLLAELKLDGCEGVRGAGLAAVADCCPRLRTLGLARCSWVPGWVLARLGAGCPAIETLDLSGHDRLKDDDLRACVRGMTALTDVSLPLCTSLSDPGVLAVAQAAPGLRKLLLDRRDLPYKITDVACLGLAQHCTALETLSLVNCEKLSDSGLSWLAGACHSLTTLDLRGCTKVSDVGMRALAEGTPLLRRLRLAGCKRVGDVGVRHLAGGCPELAELDFGGLFLLSDGAQRGFAQEGLQALADAAPPIEALNLGGCTQVGDRVARRLPRAFPDLKRLALSACGGLTAPGLRDCLAGLPALTAVNLRSSREAVTDGVLAALASTARASLTSLCVADCSDVSDRGVSALARRCRSLQTLDMTGCKRLTDLSLFALADADLFPGLKDLSFRGCEGVTETGVSWLAMRSTTITRLELSGCAVSRTGLAAMSQAFAHAVVRVSKSHFGYGPAPRGDEYREIAVYGRTWAAAASIQALFRGRRARKRVSAIRRARLRVWLATKLQALARGARARFDVALLWLERKRERRAAIRFQAAFRGLRARREAAMERHRLELLRQQELVRKVQAAWRGRAARRLAARLRLAGEEHRRRLLAAAVLVQRVFRGWRGRGAFAVFLTAHRLHKRRQDLAATNIQRLARGVAGRRAAALARARKLAEEERRFRAARTIQGCVRGRLARRTTEAIKQDREALDAAATAVQAAWRARCGRMRAHQVRQERRAKAMEDAALLVQRAWRGKAARVAMKLVRRARAAREKQLDDAARFVQRVWLGHRGRVEAARLARLVEVDALKRRSLFDWAAIQVQRRWRGELGRRRADAERETRARRWKQMWDDRVGRPFWYDKLTGEIRWRKPQEALNLEPKPHCSNCEEQVADVECKDCSEFFCQTCFAAVHGGGKRRHHAFRALNDYYGSRIDYGEGEWPALWPSEVRQDEFAGWMPRSEAAVGDAGVAGSAQEATRSAQELAAAGEAAAAAAAASVARGGRAVPAATHIQELSADADVRPAAAVVQGARTGGGLRSKSVREAANDGWTKVRDPATGAVAYFDVKTGVLSNDRPSFFVSPRAEGPDAGERKVGEDGLPVFEPPTSDFPVPPGPGKAVPEPGPGGWLKYVVAGEGGAAPSVYYYNAHTGDSTWDRPPEYSTPRLPADGSRPVEAGPPGSGWARFQDEASGASYYYNETSGESTWDRPAGFSTPRPAPGEAPTEVLPGWSWAKYWSEEHAADYWLDHATGESSWERPVGWGTPRVGDGYGVAPSEAAAWAQGGAQGYDGHAAAESLGYGAEASAQGYTVDASGYGGFDGTQAAGYGYEGYAAEGYAAGAADGYGASAGYGHYDQHGYDAADGAGYAASDAKAEPSWDA</sequence>
<feature type="region of interest" description="Disordered" evidence="2">
    <location>
        <begin position="1"/>
        <end position="62"/>
    </location>
</feature>
<dbReference type="OrthoDB" id="550575at2759"/>
<dbReference type="Pfam" id="PF25372">
    <property type="entry name" value="DUF7885"/>
    <property type="match status" value="1"/>
</dbReference>
<dbReference type="PROSITE" id="PS01159">
    <property type="entry name" value="WW_DOMAIN_1"/>
    <property type="match status" value="2"/>
</dbReference>
<dbReference type="GO" id="GO:0031146">
    <property type="term" value="P:SCF-dependent proteasomal ubiquitin-dependent protein catabolic process"/>
    <property type="evidence" value="ECO:0007669"/>
    <property type="project" value="TreeGrafter"/>
</dbReference>
<dbReference type="InterPro" id="IPR057207">
    <property type="entry name" value="FBXL15_LRR"/>
</dbReference>
<dbReference type="Pfam" id="PF00612">
    <property type="entry name" value="IQ"/>
    <property type="match status" value="3"/>
</dbReference>
<comment type="caution">
    <text evidence="5">The sequence shown here is derived from an EMBL/GenBank/DDBJ whole genome shotgun (WGS) entry which is preliminary data.</text>
</comment>
<feature type="domain" description="B box-type" evidence="4">
    <location>
        <begin position="1006"/>
        <end position="1052"/>
    </location>
</feature>
<dbReference type="InterPro" id="IPR000315">
    <property type="entry name" value="Znf_B-box"/>
</dbReference>
<dbReference type="InterPro" id="IPR032675">
    <property type="entry name" value="LRR_dom_sf"/>
</dbReference>
<evidence type="ECO:0000313" key="5">
    <source>
        <dbReference type="EMBL" id="KAA0173641.1"/>
    </source>
</evidence>
<dbReference type="Proteomes" id="UP000322899">
    <property type="component" value="Unassembled WGS sequence"/>
</dbReference>
<evidence type="ECO:0000313" key="6">
    <source>
        <dbReference type="Proteomes" id="UP000322899"/>
    </source>
</evidence>
<feature type="domain" description="WW" evidence="3">
    <location>
        <begin position="1302"/>
        <end position="1336"/>
    </location>
</feature>
<dbReference type="EMBL" id="VLTO01000030">
    <property type="protein sequence ID" value="KAA0173641.1"/>
    <property type="molecule type" value="Genomic_DNA"/>
</dbReference>
<dbReference type="Gene3D" id="2.20.70.10">
    <property type="match status" value="3"/>
</dbReference>
<dbReference type="PANTHER" id="PTHR13318:SF190">
    <property type="entry name" value="PARTNER OF PAIRED, ISOFORM B"/>
    <property type="match status" value="1"/>
</dbReference>
<gene>
    <name evidence="5" type="ORF">FNF27_04791</name>
</gene>
<dbReference type="PANTHER" id="PTHR13318">
    <property type="entry name" value="PARTNER OF PAIRED, ISOFORM B-RELATED"/>
    <property type="match status" value="1"/>
</dbReference>
<feature type="domain" description="WW" evidence="3">
    <location>
        <begin position="973"/>
        <end position="1001"/>
    </location>
</feature>
<dbReference type="InterPro" id="IPR006553">
    <property type="entry name" value="Leu-rich_rpt_Cys-con_subtyp"/>
</dbReference>
<evidence type="ECO:0008006" key="7">
    <source>
        <dbReference type="Google" id="ProtNLM"/>
    </source>
</evidence>
<keyword evidence="1" id="KW-0863">Zinc-finger</keyword>
<dbReference type="SUPFAM" id="SSF51045">
    <property type="entry name" value="WW domain"/>
    <property type="match status" value="1"/>
</dbReference>
<dbReference type="Pfam" id="PF13516">
    <property type="entry name" value="LRR_6"/>
    <property type="match status" value="1"/>
</dbReference>
<name>A0A5A8ECM6_CAFRO</name>
<dbReference type="Gene3D" id="1.20.5.190">
    <property type="match status" value="1"/>
</dbReference>
<dbReference type="SUPFAM" id="SSF52047">
    <property type="entry name" value="RNI-like"/>
    <property type="match status" value="2"/>
</dbReference>
<dbReference type="SMART" id="SM00015">
    <property type="entry name" value="IQ"/>
    <property type="match status" value="11"/>
</dbReference>
<dbReference type="InterPro" id="IPR001611">
    <property type="entry name" value="Leu-rich_rpt"/>
</dbReference>
<dbReference type="SMART" id="SM00456">
    <property type="entry name" value="WW"/>
    <property type="match status" value="5"/>
</dbReference>
<evidence type="ECO:0000256" key="2">
    <source>
        <dbReference type="SAM" id="MobiDB-lite"/>
    </source>
</evidence>
<dbReference type="Pfam" id="PF00397">
    <property type="entry name" value="WW"/>
    <property type="match status" value="1"/>
</dbReference>
<feature type="compositionally biased region" description="Low complexity" evidence="2">
    <location>
        <begin position="1"/>
        <end position="18"/>
    </location>
</feature>
<dbReference type="SMART" id="SM00367">
    <property type="entry name" value="LRR_CC"/>
    <property type="match status" value="14"/>
</dbReference>
<dbReference type="Gene3D" id="3.80.10.10">
    <property type="entry name" value="Ribonuclease Inhibitor"/>
    <property type="match status" value="3"/>
</dbReference>
<dbReference type="CDD" id="cd23767">
    <property type="entry name" value="IQCD"/>
    <property type="match status" value="1"/>
</dbReference>
<accession>A0A5A8ECM6</accession>